<dbReference type="Gene3D" id="2.30.30.280">
    <property type="entry name" value="Adenine nucleotide alpha hydrolases-like domains"/>
    <property type="match status" value="1"/>
</dbReference>
<dbReference type="InterPro" id="IPR014729">
    <property type="entry name" value="Rossmann-like_a/b/a_fold"/>
</dbReference>
<keyword evidence="8" id="KW-0067">ATP-binding</keyword>
<feature type="region of interest" description="Disordered" evidence="12">
    <location>
        <begin position="143"/>
        <end position="182"/>
    </location>
</feature>
<dbReference type="InterPro" id="IPR023382">
    <property type="entry name" value="MnmA-like_central_sf"/>
</dbReference>
<dbReference type="GO" id="GO:0002143">
    <property type="term" value="P:tRNA wobble position uridine thiolation"/>
    <property type="evidence" value="ECO:0007669"/>
    <property type="project" value="TreeGrafter"/>
</dbReference>
<dbReference type="Gene3D" id="2.40.30.10">
    <property type="entry name" value="Translation factors"/>
    <property type="match status" value="1"/>
</dbReference>
<name>A0A4D9D9K1_9STRA</name>
<evidence type="ECO:0000256" key="5">
    <source>
        <dbReference type="ARBA" id="ARBA00022679"/>
    </source>
</evidence>
<keyword evidence="6" id="KW-0819">tRNA processing</keyword>
<organism evidence="15 16">
    <name type="scientific">Nannochloropsis salina CCMP1776</name>
    <dbReference type="NCBI Taxonomy" id="1027361"/>
    <lineage>
        <taxon>Eukaryota</taxon>
        <taxon>Sar</taxon>
        <taxon>Stramenopiles</taxon>
        <taxon>Ochrophyta</taxon>
        <taxon>Eustigmatophyceae</taxon>
        <taxon>Eustigmatales</taxon>
        <taxon>Monodopsidaceae</taxon>
        <taxon>Microchloropsis</taxon>
        <taxon>Microchloropsis salina</taxon>
    </lineage>
</organism>
<dbReference type="Proteomes" id="UP000355283">
    <property type="component" value="Unassembled WGS sequence"/>
</dbReference>
<dbReference type="EC" id="2.8.1.14" evidence="3"/>
<keyword evidence="9" id="KW-0694">RNA-binding</keyword>
<evidence type="ECO:0000256" key="1">
    <source>
        <dbReference type="ARBA" id="ARBA00003986"/>
    </source>
</evidence>
<feature type="domain" description="tRNA-specific 2-thiouridylase MnmA-like C-terminal" evidence="13">
    <location>
        <begin position="360"/>
        <end position="421"/>
    </location>
</feature>
<proteinExistence type="inferred from homology"/>
<keyword evidence="10" id="KW-1015">Disulfide bond</keyword>
<evidence type="ECO:0000256" key="11">
    <source>
        <dbReference type="ARBA" id="ARBA00049564"/>
    </source>
</evidence>
<feature type="compositionally biased region" description="Low complexity" evidence="12">
    <location>
        <begin position="145"/>
        <end position="160"/>
    </location>
</feature>
<dbReference type="GO" id="GO:0061708">
    <property type="term" value="F:tRNA-5-taurinomethyluridine 2-sulfurtransferase"/>
    <property type="evidence" value="ECO:0007669"/>
    <property type="project" value="UniProtKB-EC"/>
</dbReference>
<gene>
    <name evidence="15" type="ORF">NSK_000720</name>
</gene>
<evidence type="ECO:0000256" key="9">
    <source>
        <dbReference type="ARBA" id="ARBA00022884"/>
    </source>
</evidence>
<evidence type="ECO:0000259" key="14">
    <source>
        <dbReference type="Pfam" id="PF20259"/>
    </source>
</evidence>
<reference evidence="15 16" key="1">
    <citation type="submission" date="2019-01" db="EMBL/GenBank/DDBJ databases">
        <title>Nuclear Genome Assembly of the Microalgal Biofuel strain Nannochloropsis salina CCMP1776.</title>
        <authorList>
            <person name="Hovde B."/>
        </authorList>
    </citation>
    <scope>NUCLEOTIDE SEQUENCE [LARGE SCALE GENOMIC DNA]</scope>
    <source>
        <strain evidence="15 16">CCMP1776</strain>
    </source>
</reference>
<dbReference type="CDD" id="cd01998">
    <property type="entry name" value="MnmA_TRMU-like"/>
    <property type="match status" value="1"/>
</dbReference>
<keyword evidence="5" id="KW-0808">Transferase</keyword>
<evidence type="ECO:0000256" key="10">
    <source>
        <dbReference type="ARBA" id="ARBA00023157"/>
    </source>
</evidence>
<evidence type="ECO:0000256" key="4">
    <source>
        <dbReference type="ARBA" id="ARBA00022555"/>
    </source>
</evidence>
<dbReference type="AlphaFoldDB" id="A0A4D9D9K1"/>
<dbReference type="PANTHER" id="PTHR11933">
    <property type="entry name" value="TRNA 5-METHYLAMINOMETHYL-2-THIOURIDYLATE -METHYLTRANSFERASE"/>
    <property type="match status" value="1"/>
</dbReference>
<evidence type="ECO:0000313" key="16">
    <source>
        <dbReference type="Proteomes" id="UP000355283"/>
    </source>
</evidence>
<dbReference type="InterPro" id="IPR046884">
    <property type="entry name" value="MnmA-like_central"/>
</dbReference>
<dbReference type="InterPro" id="IPR046885">
    <property type="entry name" value="MnmA-like_C"/>
</dbReference>
<accession>A0A4D9D9K1</accession>
<dbReference type="EMBL" id="SDOX01000002">
    <property type="protein sequence ID" value="TFJ88371.1"/>
    <property type="molecule type" value="Genomic_DNA"/>
</dbReference>
<evidence type="ECO:0000256" key="6">
    <source>
        <dbReference type="ARBA" id="ARBA00022694"/>
    </source>
</evidence>
<evidence type="ECO:0000259" key="13">
    <source>
        <dbReference type="Pfam" id="PF20258"/>
    </source>
</evidence>
<dbReference type="Pfam" id="PF20259">
    <property type="entry name" value="tRNA_Me_trans_M"/>
    <property type="match status" value="1"/>
</dbReference>
<protein>
    <recommendedName>
        <fullName evidence="3">tRNA-5-taurinomethyluridine 2-sulfurtransferase</fullName>
        <ecNumber evidence="3">2.8.1.14</ecNumber>
    </recommendedName>
</protein>
<feature type="domain" description="tRNA-specific 2-thiouridylase MnmA-like central" evidence="14">
    <location>
        <begin position="247"/>
        <end position="309"/>
    </location>
</feature>
<dbReference type="GO" id="GO:0000049">
    <property type="term" value="F:tRNA binding"/>
    <property type="evidence" value="ECO:0007669"/>
    <property type="project" value="UniProtKB-KW"/>
</dbReference>
<dbReference type="Pfam" id="PF20258">
    <property type="entry name" value="tRNA_Me_trans_C"/>
    <property type="match status" value="1"/>
</dbReference>
<dbReference type="OrthoDB" id="3685at2759"/>
<dbReference type="SUPFAM" id="SSF52402">
    <property type="entry name" value="Adenine nucleotide alpha hydrolases-like"/>
    <property type="match status" value="1"/>
</dbReference>
<evidence type="ECO:0000256" key="8">
    <source>
        <dbReference type="ARBA" id="ARBA00022840"/>
    </source>
</evidence>
<evidence type="ECO:0000256" key="3">
    <source>
        <dbReference type="ARBA" id="ARBA00011953"/>
    </source>
</evidence>
<comment type="catalytic activity">
    <reaction evidence="11">
        <text>5-taurinomethyluridine(34) in tRNA + S-sulfanyl-L-cysteinyl-[protein] + AH2 + ATP = 5-taurinomethyl-2-thiouridine(34) in tRNA + L-cysteinyl-[protein] + A + AMP + diphosphate + H(+)</text>
        <dbReference type="Rhea" id="RHEA:47040"/>
        <dbReference type="Rhea" id="RHEA-COMP:10131"/>
        <dbReference type="Rhea" id="RHEA-COMP:11726"/>
        <dbReference type="Rhea" id="RHEA-COMP:11732"/>
        <dbReference type="Rhea" id="RHEA-COMP:11733"/>
        <dbReference type="ChEBI" id="CHEBI:13193"/>
        <dbReference type="ChEBI" id="CHEBI:15378"/>
        <dbReference type="ChEBI" id="CHEBI:17499"/>
        <dbReference type="ChEBI" id="CHEBI:29950"/>
        <dbReference type="ChEBI" id="CHEBI:30616"/>
        <dbReference type="ChEBI" id="CHEBI:33019"/>
        <dbReference type="ChEBI" id="CHEBI:61963"/>
        <dbReference type="ChEBI" id="CHEBI:87171"/>
        <dbReference type="ChEBI" id="CHEBI:87172"/>
        <dbReference type="ChEBI" id="CHEBI:456215"/>
        <dbReference type="EC" id="2.8.1.14"/>
    </reaction>
</comment>
<dbReference type="PANTHER" id="PTHR11933:SF5">
    <property type="entry name" value="MITOCHONDRIAL TRNA-SPECIFIC 2-THIOURIDYLASE 1"/>
    <property type="match status" value="1"/>
</dbReference>
<comment type="function">
    <text evidence="1">Catalyzes the 2-thiolation of uridine at the wobble position (U34) of mitochondrial tRNA(Lys), tRNA(Glu) and tRNA(Gln). Required for the formation of 5-taurinomethyl-2-thiouridine (tm5s2U) of mitochondrial tRNA(Lys), tRNA(Glu), and tRNA(Gln) at the wobble position. ATP is required to activate the C2 atom of the wobble base.</text>
</comment>
<dbReference type="InterPro" id="IPR004506">
    <property type="entry name" value="MnmA-like"/>
</dbReference>
<keyword evidence="16" id="KW-1185">Reference proteome</keyword>
<dbReference type="GO" id="GO:0005524">
    <property type="term" value="F:ATP binding"/>
    <property type="evidence" value="ECO:0007669"/>
    <property type="project" value="UniProtKB-KW"/>
</dbReference>
<dbReference type="HAMAP" id="MF_00144">
    <property type="entry name" value="tRNA_thiouridyl_MnmA"/>
    <property type="match status" value="1"/>
</dbReference>
<keyword evidence="7" id="KW-0547">Nucleotide-binding</keyword>
<evidence type="ECO:0000256" key="2">
    <source>
        <dbReference type="ARBA" id="ARBA00006191"/>
    </source>
</evidence>
<dbReference type="Pfam" id="PF03054">
    <property type="entry name" value="tRNA_Me_trans"/>
    <property type="match status" value="1"/>
</dbReference>
<keyword evidence="4" id="KW-0820">tRNA-binding</keyword>
<evidence type="ECO:0000313" key="15">
    <source>
        <dbReference type="EMBL" id="TFJ88371.1"/>
    </source>
</evidence>
<evidence type="ECO:0000256" key="7">
    <source>
        <dbReference type="ARBA" id="ARBA00022741"/>
    </source>
</evidence>
<sequence length="463" mass="50551">MAGTFIRNRLLPRVAVGLSGGVDSSVAALLLLEQGYAVIGVHMQNWDTTDEAGASACPYTEDLRDAEAVSKQLGIPFHKVDFSRPYWTHVFTPFLEEYEKGLTPNPDILCNREIKFDRFQGFARDVVGTPWIATGHYARLRHFPSRGPSLPAGPLPSSTSEGGPRNPRACSGSPSSPPELCTGMDEAKDQSYFLSQVPTRAFQHVLFPLGHLRKGQVRDMAHAAGLCTAEKKESMGICFVGKRRMGAFLPEYLQPRAGTFVSVTTGEVLGTQEGALTLLTVGQGARIGGAEEKWFVCGKDMEAGRIYVAPGTDHPALYCDWLLVAKEEFNWIGQAPWEMGKEYEGRNQPTDRLPSTASPSVAFRCEYRARYRQPLAGCLVSTSSDHPGMLRVDFDVPQRGVALSQTLALYAGERCLGGGAIVEVGPSYYAQGKRLPERRLTWAVSEGKRCVAEARGGEESSRA</sequence>
<evidence type="ECO:0000256" key="12">
    <source>
        <dbReference type="SAM" id="MobiDB-lite"/>
    </source>
</evidence>
<comment type="caution">
    <text evidence="15">The sequence shown here is derived from an EMBL/GenBank/DDBJ whole genome shotgun (WGS) entry which is preliminary data.</text>
</comment>
<dbReference type="Gene3D" id="3.40.50.620">
    <property type="entry name" value="HUPs"/>
    <property type="match status" value="1"/>
</dbReference>
<comment type="similarity">
    <text evidence="2">Belongs to the MnmA/TRMU family.</text>
</comment>